<dbReference type="InterPro" id="IPR002763">
    <property type="entry name" value="DUF72"/>
</dbReference>
<proteinExistence type="predicted"/>
<evidence type="ECO:0000313" key="1">
    <source>
        <dbReference type="EMBL" id="MBJ7604673.1"/>
    </source>
</evidence>
<dbReference type="PANTHER" id="PTHR30348:SF4">
    <property type="entry name" value="DUF72 DOMAIN-CONTAINING PROTEIN"/>
    <property type="match status" value="1"/>
</dbReference>
<dbReference type="Pfam" id="PF01904">
    <property type="entry name" value="DUF72"/>
    <property type="match status" value="1"/>
</dbReference>
<dbReference type="AlphaFoldDB" id="A0A934KKW8"/>
<dbReference type="Proteomes" id="UP000620075">
    <property type="component" value="Unassembled WGS sequence"/>
</dbReference>
<comment type="caution">
    <text evidence="1">The sequence shown here is derived from an EMBL/GenBank/DDBJ whole genome shotgun (WGS) entry which is preliminary data.</text>
</comment>
<accession>A0A934KKW8</accession>
<protein>
    <submittedName>
        <fullName evidence="1">DUF72 domain-containing protein</fullName>
    </submittedName>
</protein>
<reference evidence="1 2" key="1">
    <citation type="submission" date="2020-10" db="EMBL/GenBank/DDBJ databases">
        <title>Ca. Dormibacterota MAGs.</title>
        <authorList>
            <person name="Montgomery K."/>
        </authorList>
    </citation>
    <scope>NUCLEOTIDE SEQUENCE [LARGE SCALE GENOMIC DNA]</scope>
    <source>
        <strain evidence="1">SC8811_S16_3</strain>
    </source>
</reference>
<dbReference type="Gene3D" id="3.20.20.410">
    <property type="entry name" value="Protein of unknown function UPF0759"/>
    <property type="match status" value="1"/>
</dbReference>
<dbReference type="SUPFAM" id="SSF117396">
    <property type="entry name" value="TM1631-like"/>
    <property type="match status" value="1"/>
</dbReference>
<name>A0A934KKW8_9BACT</name>
<evidence type="ECO:0000313" key="2">
    <source>
        <dbReference type="Proteomes" id="UP000620075"/>
    </source>
</evidence>
<dbReference type="InterPro" id="IPR036520">
    <property type="entry name" value="UPF0759_sf"/>
</dbReference>
<dbReference type="EMBL" id="JAEKNQ010000064">
    <property type="protein sequence ID" value="MBJ7604673.1"/>
    <property type="molecule type" value="Genomic_DNA"/>
</dbReference>
<sequence>MVYLGTSGWQYRHWRDAFYPSGLAQRRWLDHYAARFQTVELNNSFYHLPTAQSFERWRDETPADFVVAAKMSSYLTHLKRLRDPAEPVRLFLERAGRLGQKLGPILLQLPPQLTAEPGRLAETLACFPAGVRVAVEFRHDSWYQPQVLSLLERHGAALCLADSPRRRNPEWRTADWGFVRFHEGRATPRPCYGERALFTWVDRLSRLWRTQEDVFCYFNNDPRGCAIRDAIAFARLLGQAGFATTRVPRPDEITVNEL</sequence>
<dbReference type="RefSeq" id="WP_338182667.1">
    <property type="nucleotide sequence ID" value="NZ_JAEKNQ010000064.1"/>
</dbReference>
<gene>
    <name evidence="1" type="ORF">JF888_16080</name>
</gene>
<organism evidence="1 2">
    <name type="scientific">Candidatus Dormiibacter inghamiae</name>
    <dbReference type="NCBI Taxonomy" id="3127013"/>
    <lineage>
        <taxon>Bacteria</taxon>
        <taxon>Bacillati</taxon>
        <taxon>Candidatus Dormiibacterota</taxon>
        <taxon>Candidatus Dormibacteria</taxon>
        <taxon>Candidatus Dormibacterales</taxon>
        <taxon>Candidatus Dormibacteraceae</taxon>
        <taxon>Candidatus Dormiibacter</taxon>
    </lineage>
</organism>
<dbReference type="PANTHER" id="PTHR30348">
    <property type="entry name" value="UNCHARACTERIZED PROTEIN YECE"/>
    <property type="match status" value="1"/>
</dbReference>